<evidence type="ECO:0000313" key="3">
    <source>
        <dbReference type="EMBL" id="MFC3052800.1"/>
    </source>
</evidence>
<keyword evidence="4" id="KW-1185">Reference proteome</keyword>
<dbReference type="Pfam" id="PF04945">
    <property type="entry name" value="YHS"/>
    <property type="match status" value="1"/>
</dbReference>
<dbReference type="RefSeq" id="WP_194213554.1">
    <property type="nucleotide sequence ID" value="NZ_CP061205.1"/>
</dbReference>
<feature type="signal peptide" evidence="1">
    <location>
        <begin position="1"/>
        <end position="24"/>
    </location>
</feature>
<evidence type="ECO:0000256" key="1">
    <source>
        <dbReference type="SAM" id="SignalP"/>
    </source>
</evidence>
<protein>
    <submittedName>
        <fullName evidence="3">YHS domain-containing (Seleno)protein</fullName>
    </submittedName>
</protein>
<comment type="caution">
    <text evidence="3">The sequence shown here is derived from an EMBL/GenBank/DDBJ whole genome shotgun (WGS) entry which is preliminary data.</text>
</comment>
<feature type="chain" id="PRO_5045179966" evidence="1">
    <location>
        <begin position="25"/>
        <end position="154"/>
    </location>
</feature>
<dbReference type="NCBIfam" id="NF041384">
    <property type="entry name" value="YHS_seleno_dom"/>
    <property type="match status" value="1"/>
</dbReference>
<evidence type="ECO:0000313" key="4">
    <source>
        <dbReference type="Proteomes" id="UP001595444"/>
    </source>
</evidence>
<dbReference type="Proteomes" id="UP001595444">
    <property type="component" value="Unassembled WGS sequence"/>
</dbReference>
<organism evidence="3 4">
    <name type="scientific">Kordiimonas pumila</name>
    <dbReference type="NCBI Taxonomy" id="2161677"/>
    <lineage>
        <taxon>Bacteria</taxon>
        <taxon>Pseudomonadati</taxon>
        <taxon>Pseudomonadota</taxon>
        <taxon>Alphaproteobacteria</taxon>
        <taxon>Kordiimonadales</taxon>
        <taxon>Kordiimonadaceae</taxon>
        <taxon>Kordiimonas</taxon>
    </lineage>
</organism>
<dbReference type="EMBL" id="JBHRSL010000010">
    <property type="protein sequence ID" value="MFC3052800.1"/>
    <property type="molecule type" value="Genomic_DNA"/>
</dbReference>
<dbReference type="InterPro" id="IPR007029">
    <property type="entry name" value="YHS_dom"/>
</dbReference>
<evidence type="ECO:0000259" key="2">
    <source>
        <dbReference type="Pfam" id="PF04945"/>
    </source>
</evidence>
<reference evidence="4" key="1">
    <citation type="journal article" date="2019" name="Int. J. Syst. Evol. Microbiol.">
        <title>The Global Catalogue of Microorganisms (GCM) 10K type strain sequencing project: providing services to taxonomists for standard genome sequencing and annotation.</title>
        <authorList>
            <consortium name="The Broad Institute Genomics Platform"/>
            <consortium name="The Broad Institute Genome Sequencing Center for Infectious Disease"/>
            <person name="Wu L."/>
            <person name="Ma J."/>
        </authorList>
    </citation>
    <scope>NUCLEOTIDE SEQUENCE [LARGE SCALE GENOMIC DNA]</scope>
    <source>
        <strain evidence="4">KCTC 62164</strain>
    </source>
</reference>
<sequence>MKKLSIRICAIIFMMLAFGSFAQAGDDPVYTGTFSNVAVGGYDTVVYFTEGQPIKGNKKFSTDYKGAQWRFVNAENKALFLAHPEQYAPQYGGYCAWAVSQGYTASGDPTVWKIVDGKLYLNYNDDVKAKWEQDIPAFIKSADKNFPNLVDAPE</sequence>
<keyword evidence="1" id="KW-0732">Signal</keyword>
<accession>A0ABV7D7Z7</accession>
<feature type="domain" description="YHS" evidence="2">
    <location>
        <begin position="45"/>
        <end position="91"/>
    </location>
</feature>
<gene>
    <name evidence="3" type="ORF">ACFOKA_12870</name>
</gene>
<name>A0ABV7D7Z7_9PROT</name>
<proteinExistence type="predicted"/>